<dbReference type="RefSeq" id="WP_205134570.1">
    <property type="nucleotide sequence ID" value="NZ_JACSNT010000026.1"/>
</dbReference>
<comment type="caution">
    <text evidence="2">The sequence shown here is derived from an EMBL/GenBank/DDBJ whole genome shotgun (WGS) entry which is preliminary data.</text>
</comment>
<dbReference type="Gene3D" id="2.50.20.20">
    <property type="match status" value="1"/>
</dbReference>
<evidence type="ECO:0000256" key="1">
    <source>
        <dbReference type="SAM" id="SignalP"/>
    </source>
</evidence>
<sequence length="293" mass="32169">MKKNKIWMSSILAAAMVLSMTGCGASPAEDTATQTRSAEEYVTEAAQTLTEAGSYAGTLKVVSRMDDNEDSMAAEIAMIEEPLQMKVDIENMFSGQSVRTQTYLTEKNEDEVSMYMNYGEEWTEMSLTAEMALQSMQIYDVRENLLLALEKGQDWTQSGAQDDQVTLSGVIPAAAVYEVVNGGSLLQFSGMSGIGENYYTDVEDVPVTLVLEEETGEPVSCTLELTKVQQKVTDNVMRELQSESGGVTVQEYQVTMDISQIDEVKEVAVPAEASSAINYEKEISYNMNEDQAS</sequence>
<reference evidence="2 3" key="1">
    <citation type="journal article" date="2021" name="Sci. Rep.">
        <title>The distribution of antibiotic resistance genes in chicken gut microbiota commensals.</title>
        <authorList>
            <person name="Juricova H."/>
            <person name="Matiasovicova J."/>
            <person name="Kubasova T."/>
            <person name="Cejkova D."/>
            <person name="Rychlik I."/>
        </authorList>
    </citation>
    <scope>NUCLEOTIDE SEQUENCE [LARGE SCALE GENOMIC DNA]</scope>
    <source>
        <strain evidence="2 3">An431b</strain>
    </source>
</reference>
<keyword evidence="1" id="KW-0732">Signal</keyword>
<gene>
    <name evidence="2" type="ORF">H9X83_12385</name>
</gene>
<proteinExistence type="predicted"/>
<dbReference type="Proteomes" id="UP000729290">
    <property type="component" value="Unassembled WGS sequence"/>
</dbReference>
<evidence type="ECO:0000313" key="2">
    <source>
        <dbReference type="EMBL" id="MBM6878933.1"/>
    </source>
</evidence>
<feature type="signal peptide" evidence="1">
    <location>
        <begin position="1"/>
        <end position="24"/>
    </location>
</feature>
<dbReference type="EMBL" id="JACSNV010000028">
    <property type="protein sequence ID" value="MBM6878933.1"/>
    <property type="molecule type" value="Genomic_DNA"/>
</dbReference>
<evidence type="ECO:0000313" key="3">
    <source>
        <dbReference type="Proteomes" id="UP000729290"/>
    </source>
</evidence>
<feature type="chain" id="PRO_5047211328" evidence="1">
    <location>
        <begin position="25"/>
        <end position="293"/>
    </location>
</feature>
<organism evidence="2 3">
    <name type="scientific">Anaerotignum lactatifermentans</name>
    <dbReference type="NCBI Taxonomy" id="160404"/>
    <lineage>
        <taxon>Bacteria</taxon>
        <taxon>Bacillati</taxon>
        <taxon>Bacillota</taxon>
        <taxon>Clostridia</taxon>
        <taxon>Lachnospirales</taxon>
        <taxon>Anaerotignaceae</taxon>
        <taxon>Anaerotignum</taxon>
    </lineage>
</organism>
<keyword evidence="3" id="KW-1185">Reference proteome</keyword>
<protein>
    <submittedName>
        <fullName evidence="2">Uncharacterized protein</fullName>
    </submittedName>
</protein>
<dbReference type="PROSITE" id="PS51257">
    <property type="entry name" value="PROKAR_LIPOPROTEIN"/>
    <property type="match status" value="1"/>
</dbReference>
<name>A0ABS2GEG4_9FIRM</name>
<accession>A0ABS2GEG4</accession>